<keyword evidence="5" id="KW-0460">Magnesium</keyword>
<dbReference type="GO" id="GO:0046872">
    <property type="term" value="F:metal ion binding"/>
    <property type="evidence" value="ECO:0007669"/>
    <property type="project" value="UniProtKB-KW"/>
</dbReference>
<dbReference type="KEGG" id="ncb:C0V82_17865"/>
<name>A0A2K9NGM7_9PROT</name>
<comment type="cofactor">
    <cofactor evidence="5">
        <name>Mg(2+)</name>
        <dbReference type="ChEBI" id="CHEBI:18420"/>
    </cofactor>
</comment>
<dbReference type="RefSeq" id="WP_102113802.1">
    <property type="nucleotide sequence ID" value="NZ_BMGN01000006.1"/>
</dbReference>
<evidence type="ECO:0000256" key="1">
    <source>
        <dbReference type="ARBA" id="ARBA00001968"/>
    </source>
</evidence>
<dbReference type="AlphaFoldDB" id="A0A2K9NGM7"/>
<evidence type="ECO:0000313" key="6">
    <source>
        <dbReference type="EMBL" id="AUN32260.1"/>
    </source>
</evidence>
<proteinExistence type="predicted"/>
<dbReference type="Proteomes" id="UP000234752">
    <property type="component" value="Chromosome eg_2"/>
</dbReference>
<reference evidence="6 7" key="1">
    <citation type="submission" date="2017-12" db="EMBL/GenBank/DDBJ databases">
        <title>Genomes of bacteria within cyanobacterial aggregates.</title>
        <authorList>
            <person name="Cai H."/>
        </authorList>
    </citation>
    <scope>NUCLEOTIDE SEQUENCE [LARGE SCALE GENOMIC DNA]</scope>
    <source>
        <strain evidence="6 7">TH16</strain>
    </source>
</reference>
<gene>
    <name evidence="6" type="ORF">C0V82_17865</name>
</gene>
<dbReference type="PANTHER" id="PTHR33254">
    <property type="entry name" value="4-HYDROXY-4-METHYL-2-OXOGLUTARATE ALDOLASE 3-RELATED"/>
    <property type="match status" value="1"/>
</dbReference>
<protein>
    <recommendedName>
        <fullName evidence="2">Putative 4-hydroxy-4-methyl-2-oxoglutarate aldolase</fullName>
    </recommendedName>
    <alternativeName>
        <fullName evidence="3">Regulator of ribonuclease activity homolog</fullName>
    </alternativeName>
    <alternativeName>
        <fullName evidence="4">RraA-like protein</fullName>
    </alternativeName>
</protein>
<evidence type="ECO:0000256" key="5">
    <source>
        <dbReference type="PIRSR" id="PIRSR605493-1"/>
    </source>
</evidence>
<evidence type="ECO:0000256" key="2">
    <source>
        <dbReference type="ARBA" id="ARBA00016549"/>
    </source>
</evidence>
<dbReference type="OrthoDB" id="8717144at2"/>
<dbReference type="Gene3D" id="3.50.30.40">
    <property type="entry name" value="Ribonuclease E inhibitor RraA/RraA-like"/>
    <property type="match status" value="1"/>
</dbReference>
<accession>A0A2K9NGM7</accession>
<evidence type="ECO:0000313" key="7">
    <source>
        <dbReference type="Proteomes" id="UP000234752"/>
    </source>
</evidence>
<dbReference type="Pfam" id="PF03737">
    <property type="entry name" value="RraA-like"/>
    <property type="match status" value="1"/>
</dbReference>
<evidence type="ECO:0000256" key="3">
    <source>
        <dbReference type="ARBA" id="ARBA00029596"/>
    </source>
</evidence>
<sequence length="221" mass="22840">MFTINPMPPIPPGPLLDKLLQVETATVGHFRHDGFIDPAIRLVLPWARIAGPAVTVRIAGPDSTLLHHAVSSARPGDVLVIDRGGDTRHACWGGVTTNAARLAGIAGIIIDGPATDFGEIVKAGLPVWCRGPSALTTKFLPLDSAMNVSVSVGGVAINPGDLILADESGAIVLPPDQAEAAADRAISLQERERLVLARLAAGEKLADISGASDIIRRAGAA</sequence>
<dbReference type="InterPro" id="IPR005493">
    <property type="entry name" value="RraA/RraA-like"/>
</dbReference>
<dbReference type="InterPro" id="IPR036704">
    <property type="entry name" value="RraA/RraA-like_sf"/>
</dbReference>
<keyword evidence="5" id="KW-0479">Metal-binding</keyword>
<dbReference type="EMBL" id="CP025612">
    <property type="protein sequence ID" value="AUN32260.1"/>
    <property type="molecule type" value="Genomic_DNA"/>
</dbReference>
<organism evidence="6 7">
    <name type="scientific">Niveispirillum cyanobacteriorum</name>
    <dbReference type="NCBI Taxonomy" id="1612173"/>
    <lineage>
        <taxon>Bacteria</taxon>
        <taxon>Pseudomonadati</taxon>
        <taxon>Pseudomonadota</taxon>
        <taxon>Alphaproteobacteria</taxon>
        <taxon>Rhodospirillales</taxon>
        <taxon>Azospirillaceae</taxon>
        <taxon>Niveispirillum</taxon>
    </lineage>
</organism>
<comment type="cofactor">
    <cofactor evidence="1">
        <name>a divalent metal cation</name>
        <dbReference type="ChEBI" id="CHEBI:60240"/>
    </cofactor>
</comment>
<keyword evidence="7" id="KW-1185">Reference proteome</keyword>
<dbReference type="CDD" id="cd16841">
    <property type="entry name" value="RraA_family"/>
    <property type="match status" value="1"/>
</dbReference>
<feature type="binding site" evidence="5">
    <location>
        <position position="116"/>
    </location>
    <ligand>
        <name>Mg(2+)</name>
        <dbReference type="ChEBI" id="CHEBI:18420"/>
    </ligand>
</feature>
<dbReference type="PANTHER" id="PTHR33254:SF4">
    <property type="entry name" value="4-HYDROXY-4-METHYL-2-OXOGLUTARATE ALDOLASE 3-RELATED"/>
    <property type="match status" value="1"/>
</dbReference>
<evidence type="ECO:0000256" key="4">
    <source>
        <dbReference type="ARBA" id="ARBA00030169"/>
    </source>
</evidence>
<dbReference type="SUPFAM" id="SSF89562">
    <property type="entry name" value="RraA-like"/>
    <property type="match status" value="1"/>
</dbReference>